<comment type="similarity">
    <text evidence="1 3">Belongs to the short-chain dehydrogenases/reductases (SDR) family.</text>
</comment>
<dbReference type="EMBL" id="VWOJ01000002">
    <property type="protein sequence ID" value="KAA5803326.1"/>
    <property type="molecule type" value="Genomic_DNA"/>
</dbReference>
<evidence type="ECO:0000313" key="4">
    <source>
        <dbReference type="EMBL" id="KAA5803326.1"/>
    </source>
</evidence>
<dbReference type="Gene3D" id="3.40.50.720">
    <property type="entry name" value="NAD(P)-binding Rossmann-like Domain"/>
    <property type="match status" value="1"/>
</dbReference>
<keyword evidence="2" id="KW-0560">Oxidoreductase</keyword>
<evidence type="ECO:0000256" key="1">
    <source>
        <dbReference type="ARBA" id="ARBA00006484"/>
    </source>
</evidence>
<protein>
    <submittedName>
        <fullName evidence="4">SDR family NAD(P)-dependent oxidoreductase</fullName>
    </submittedName>
</protein>
<dbReference type="Pfam" id="PF00106">
    <property type="entry name" value="adh_short"/>
    <property type="match status" value="1"/>
</dbReference>
<dbReference type="InterPro" id="IPR036291">
    <property type="entry name" value="NAD(P)-bd_dom_sf"/>
</dbReference>
<dbReference type="CDD" id="cd05233">
    <property type="entry name" value="SDR_c"/>
    <property type="match status" value="1"/>
</dbReference>
<dbReference type="PRINTS" id="PR00081">
    <property type="entry name" value="GDHRDH"/>
</dbReference>
<name>A0A5M6ZEZ0_9PROT</name>
<dbReference type="PRINTS" id="PR00080">
    <property type="entry name" value="SDRFAMILY"/>
</dbReference>
<evidence type="ECO:0000256" key="3">
    <source>
        <dbReference type="RuleBase" id="RU000363"/>
    </source>
</evidence>
<dbReference type="PANTHER" id="PTHR44196">
    <property type="entry name" value="DEHYDROGENASE/REDUCTASE SDR FAMILY MEMBER 7B"/>
    <property type="match status" value="1"/>
</dbReference>
<evidence type="ECO:0000256" key="2">
    <source>
        <dbReference type="ARBA" id="ARBA00023002"/>
    </source>
</evidence>
<accession>A0A5M6ZEZ0</accession>
<gene>
    <name evidence="4" type="ORF">F1654_05825</name>
</gene>
<keyword evidence="5" id="KW-1185">Reference proteome</keyword>
<dbReference type="GO" id="GO:0016020">
    <property type="term" value="C:membrane"/>
    <property type="evidence" value="ECO:0007669"/>
    <property type="project" value="TreeGrafter"/>
</dbReference>
<sequence>MAGPHLGRRAGARERGRVCLSRETAVTQTALITGGSSGIGLALSRRLAGRGWRLLWASLSEDEIAAARGDILTAHPDAVISGLALDLAAPDAPARVLDWAQGQGGCDLLINNAGFGVYGPSADLALEAEQAMIAVNICALHALTRLFLPVMEARGGGTIVNIASNSAFVPAPDLAVYAATKAFVKHYSEALTAELEEANSPVRVMTVCPSAISDTPFLKRAGMEGVRTFTSFTATTAEEVARDIIEGLDNKRPFVLTGAAMRRAMWLMKLAPAPVLRWMTRRETRRV</sequence>
<comment type="caution">
    <text evidence="4">The sequence shown here is derived from an EMBL/GenBank/DDBJ whole genome shotgun (WGS) entry which is preliminary data.</text>
</comment>
<dbReference type="GO" id="GO:0016491">
    <property type="term" value="F:oxidoreductase activity"/>
    <property type="evidence" value="ECO:0007669"/>
    <property type="project" value="UniProtKB-KW"/>
</dbReference>
<dbReference type="InterPro" id="IPR002347">
    <property type="entry name" value="SDR_fam"/>
</dbReference>
<organism evidence="4 5">
    <name type="scientific">Alkalicaulis satelles</name>
    <dbReference type="NCBI Taxonomy" id="2609175"/>
    <lineage>
        <taxon>Bacteria</taxon>
        <taxon>Pseudomonadati</taxon>
        <taxon>Pseudomonadota</taxon>
        <taxon>Alphaproteobacteria</taxon>
        <taxon>Maricaulales</taxon>
        <taxon>Maricaulaceae</taxon>
        <taxon>Alkalicaulis</taxon>
    </lineage>
</organism>
<dbReference type="Proteomes" id="UP000325122">
    <property type="component" value="Unassembled WGS sequence"/>
</dbReference>
<reference evidence="4 5" key="1">
    <citation type="submission" date="2019-09" db="EMBL/GenBank/DDBJ databases">
        <authorList>
            <person name="Kevbrin V."/>
            <person name="Grouzdev D.S."/>
        </authorList>
    </citation>
    <scope>NUCLEOTIDE SEQUENCE [LARGE SCALE GENOMIC DNA]</scope>
    <source>
        <strain evidence="4 5">G-192</strain>
    </source>
</reference>
<dbReference type="PIRSF" id="PIRSF000126">
    <property type="entry name" value="11-beta-HSD1"/>
    <property type="match status" value="1"/>
</dbReference>
<dbReference type="SUPFAM" id="SSF51735">
    <property type="entry name" value="NAD(P)-binding Rossmann-fold domains"/>
    <property type="match status" value="1"/>
</dbReference>
<proteinExistence type="inferred from homology"/>
<evidence type="ECO:0000313" key="5">
    <source>
        <dbReference type="Proteomes" id="UP000325122"/>
    </source>
</evidence>
<dbReference type="PANTHER" id="PTHR44196:SF2">
    <property type="entry name" value="SHORT-CHAIN DEHYDROGENASE-RELATED"/>
    <property type="match status" value="1"/>
</dbReference>
<dbReference type="AlphaFoldDB" id="A0A5M6ZEZ0"/>